<dbReference type="SMART" id="SM00248">
    <property type="entry name" value="ANK"/>
    <property type="match status" value="4"/>
</dbReference>
<keyword evidence="2 3" id="KW-0040">ANK repeat</keyword>
<dbReference type="PANTHER" id="PTHR24198:SF165">
    <property type="entry name" value="ANKYRIN REPEAT-CONTAINING PROTEIN-RELATED"/>
    <property type="match status" value="1"/>
</dbReference>
<dbReference type="PROSITE" id="PS50088">
    <property type="entry name" value="ANK_REPEAT"/>
    <property type="match status" value="1"/>
</dbReference>
<dbReference type="RefSeq" id="XP_040615298.1">
    <property type="nucleotide sequence ID" value="XM_040763459.1"/>
</dbReference>
<feature type="region of interest" description="Disordered" evidence="4">
    <location>
        <begin position="1"/>
        <end position="32"/>
    </location>
</feature>
<dbReference type="Proteomes" id="UP000031575">
    <property type="component" value="Unassembled WGS sequence"/>
</dbReference>
<keyword evidence="6" id="KW-1185">Reference proteome</keyword>
<dbReference type="AlphaFoldDB" id="A0A0C2F8C1"/>
<evidence type="ECO:0000313" key="5">
    <source>
        <dbReference type="EMBL" id="KIH87288.1"/>
    </source>
</evidence>
<protein>
    <submittedName>
        <fullName evidence="5">Uncharacterized protein</fullName>
    </submittedName>
</protein>
<sequence length="317" mass="35325">MADAAIQPSQPVANPPVVKRARRHRPAWHRPPEQYQSQSVMAALFKALETNDLHTFDKVISAFLALGPATGRDARTIHSLSSIMYDVLRVDNVAFAERLLQRGVPIRHDVFGAALDESALRCLALFLRSGYDVNEPEGATTPPVWAFFSDDEELTYWLLDHGANMNVDAPYWNMTAMSNVVQWGTLELVCDLLNDPRHLVDMNKGDLLHYALNRETDDIVPVLALLLDHGAPINEGLFARHRSCAERMHFMPQGPPLHTAAEKGNLKAVQFLLSRHADVSIRDTKGETALCVAQTNGHTEIAEVLQEAMAKYKAQHL</sequence>
<dbReference type="Pfam" id="PF12796">
    <property type="entry name" value="Ank_2"/>
    <property type="match status" value="1"/>
</dbReference>
<proteinExistence type="predicted"/>
<dbReference type="InterPro" id="IPR002110">
    <property type="entry name" value="Ankyrin_rpt"/>
</dbReference>
<feature type="compositionally biased region" description="Basic residues" evidence="4">
    <location>
        <begin position="19"/>
        <end position="28"/>
    </location>
</feature>
<evidence type="ECO:0000256" key="3">
    <source>
        <dbReference type="PROSITE-ProRule" id="PRU00023"/>
    </source>
</evidence>
<dbReference type="Gene3D" id="1.25.40.20">
    <property type="entry name" value="Ankyrin repeat-containing domain"/>
    <property type="match status" value="2"/>
</dbReference>
<feature type="repeat" description="ANK" evidence="3">
    <location>
        <begin position="256"/>
        <end position="284"/>
    </location>
</feature>
<accession>A0A0C2F8C1</accession>
<gene>
    <name evidence="5" type="ORF">SPBR_05182</name>
</gene>
<name>A0A0C2F8C1_9PEZI</name>
<dbReference type="VEuPathDB" id="FungiDB:SPBR_05182"/>
<evidence type="ECO:0000256" key="1">
    <source>
        <dbReference type="ARBA" id="ARBA00022737"/>
    </source>
</evidence>
<dbReference type="SUPFAM" id="SSF48403">
    <property type="entry name" value="Ankyrin repeat"/>
    <property type="match status" value="1"/>
</dbReference>
<dbReference type="OrthoDB" id="194358at2759"/>
<evidence type="ECO:0000256" key="4">
    <source>
        <dbReference type="SAM" id="MobiDB-lite"/>
    </source>
</evidence>
<comment type="caution">
    <text evidence="5">The sequence shown here is derived from an EMBL/GenBank/DDBJ whole genome shotgun (WGS) entry which is preliminary data.</text>
</comment>
<dbReference type="EMBL" id="AWTV01000010">
    <property type="protein sequence ID" value="KIH87288.1"/>
    <property type="molecule type" value="Genomic_DNA"/>
</dbReference>
<dbReference type="PANTHER" id="PTHR24198">
    <property type="entry name" value="ANKYRIN REPEAT AND PROTEIN KINASE DOMAIN-CONTAINING PROTEIN"/>
    <property type="match status" value="1"/>
</dbReference>
<dbReference type="HOGENOM" id="CLU_064330_0_0_1"/>
<keyword evidence="1" id="KW-0677">Repeat</keyword>
<organism evidence="5 6">
    <name type="scientific">Sporothrix brasiliensis 5110</name>
    <dbReference type="NCBI Taxonomy" id="1398154"/>
    <lineage>
        <taxon>Eukaryota</taxon>
        <taxon>Fungi</taxon>
        <taxon>Dikarya</taxon>
        <taxon>Ascomycota</taxon>
        <taxon>Pezizomycotina</taxon>
        <taxon>Sordariomycetes</taxon>
        <taxon>Sordariomycetidae</taxon>
        <taxon>Ophiostomatales</taxon>
        <taxon>Ophiostomataceae</taxon>
        <taxon>Sporothrix</taxon>
    </lineage>
</organism>
<evidence type="ECO:0000313" key="6">
    <source>
        <dbReference type="Proteomes" id="UP000031575"/>
    </source>
</evidence>
<dbReference type="PROSITE" id="PS50297">
    <property type="entry name" value="ANK_REP_REGION"/>
    <property type="match status" value="1"/>
</dbReference>
<reference evidence="5 6" key="1">
    <citation type="journal article" date="2014" name="BMC Genomics">
        <title>Comparative genomics of the major fungal agents of human and animal Sporotrichosis: Sporothrix schenckii and Sporothrix brasiliensis.</title>
        <authorList>
            <person name="Teixeira M.M."/>
            <person name="de Almeida L.G."/>
            <person name="Kubitschek-Barreira P."/>
            <person name="Alves F.L."/>
            <person name="Kioshima E.S."/>
            <person name="Abadio A.K."/>
            <person name="Fernandes L."/>
            <person name="Derengowski L.S."/>
            <person name="Ferreira K.S."/>
            <person name="Souza R.C."/>
            <person name="Ruiz J.C."/>
            <person name="de Andrade N.C."/>
            <person name="Paes H.C."/>
            <person name="Nicola A.M."/>
            <person name="Albuquerque P."/>
            <person name="Gerber A.L."/>
            <person name="Martins V.P."/>
            <person name="Peconick L.D."/>
            <person name="Neto A.V."/>
            <person name="Chaucanez C.B."/>
            <person name="Silva P.A."/>
            <person name="Cunha O.L."/>
            <person name="de Oliveira F.F."/>
            <person name="dos Santos T.C."/>
            <person name="Barros A.L."/>
            <person name="Soares M.A."/>
            <person name="de Oliveira L.M."/>
            <person name="Marini M.M."/>
            <person name="Villalobos-Duno H."/>
            <person name="Cunha M.M."/>
            <person name="de Hoog S."/>
            <person name="da Silveira J.F."/>
            <person name="Henrissat B."/>
            <person name="Nino-Vega G.A."/>
            <person name="Cisalpino P.S."/>
            <person name="Mora-Montes H.M."/>
            <person name="Almeida S.R."/>
            <person name="Stajich J.E."/>
            <person name="Lopes-Bezerra L.M."/>
            <person name="Vasconcelos A.T."/>
            <person name="Felipe M.S."/>
        </authorList>
    </citation>
    <scope>NUCLEOTIDE SEQUENCE [LARGE SCALE GENOMIC DNA]</scope>
    <source>
        <strain evidence="5 6">5110</strain>
    </source>
</reference>
<evidence type="ECO:0000256" key="2">
    <source>
        <dbReference type="ARBA" id="ARBA00023043"/>
    </source>
</evidence>
<dbReference type="GeneID" id="63678380"/>
<dbReference type="InterPro" id="IPR036770">
    <property type="entry name" value="Ankyrin_rpt-contain_sf"/>
</dbReference>